<protein>
    <submittedName>
        <fullName evidence="2">PilZ domain-containing protein</fullName>
    </submittedName>
</protein>
<dbReference type="AlphaFoldDB" id="A0A848QK96"/>
<dbReference type="RefSeq" id="WP_170010446.1">
    <property type="nucleotide sequence ID" value="NZ_JABCRE010000002.1"/>
</dbReference>
<dbReference type="GO" id="GO:0035438">
    <property type="term" value="F:cyclic-di-GMP binding"/>
    <property type="evidence" value="ECO:0007669"/>
    <property type="project" value="InterPro"/>
</dbReference>
<feature type="domain" description="PilZ" evidence="1">
    <location>
        <begin position="4"/>
        <end position="82"/>
    </location>
</feature>
<evidence type="ECO:0000259" key="1">
    <source>
        <dbReference type="Pfam" id="PF07238"/>
    </source>
</evidence>
<dbReference type="Pfam" id="PF07238">
    <property type="entry name" value="PilZ"/>
    <property type="match status" value="1"/>
</dbReference>
<dbReference type="Proteomes" id="UP000561181">
    <property type="component" value="Unassembled WGS sequence"/>
</dbReference>
<evidence type="ECO:0000313" key="3">
    <source>
        <dbReference type="Proteomes" id="UP000561181"/>
    </source>
</evidence>
<evidence type="ECO:0000313" key="2">
    <source>
        <dbReference type="EMBL" id="NMW31180.1"/>
    </source>
</evidence>
<accession>A0A848QK96</accession>
<comment type="caution">
    <text evidence="2">The sequence shown here is derived from an EMBL/GenBank/DDBJ whole genome shotgun (WGS) entry which is preliminary data.</text>
</comment>
<keyword evidence="3" id="KW-1185">Reference proteome</keyword>
<reference evidence="2 3" key="1">
    <citation type="submission" date="2020-04" db="EMBL/GenBank/DDBJ databases">
        <authorList>
            <person name="Liu A."/>
        </authorList>
    </citation>
    <scope>NUCLEOTIDE SEQUENCE [LARGE SCALE GENOMIC DNA]</scope>
    <source>
        <strain evidence="2 3">RZ02</strain>
    </source>
</reference>
<gene>
    <name evidence="2" type="ORF">HKD42_03805</name>
</gene>
<dbReference type="EMBL" id="JABCRE010000002">
    <property type="protein sequence ID" value="NMW31180.1"/>
    <property type="molecule type" value="Genomic_DNA"/>
</dbReference>
<organism evidence="2 3">
    <name type="scientific">Pontixanthobacter rizhaonensis</name>
    <dbReference type="NCBI Taxonomy" id="2730337"/>
    <lineage>
        <taxon>Bacteria</taxon>
        <taxon>Pseudomonadati</taxon>
        <taxon>Pseudomonadota</taxon>
        <taxon>Alphaproteobacteria</taxon>
        <taxon>Sphingomonadales</taxon>
        <taxon>Erythrobacteraceae</taxon>
        <taxon>Pontixanthobacter</taxon>
    </lineage>
</organism>
<dbReference type="SUPFAM" id="SSF141371">
    <property type="entry name" value="PilZ domain-like"/>
    <property type="match status" value="1"/>
</dbReference>
<sequence>MVSDRQAERFDISVQGRYRTGSGLPRDVPILEISETGCRFFDKFGRLKAGDELTLRIGTIGPVVATVRWSRDQITGVEFAKPLYGPIFEHIRDKLDCT</sequence>
<dbReference type="InterPro" id="IPR009875">
    <property type="entry name" value="PilZ_domain"/>
</dbReference>
<proteinExistence type="predicted"/>
<name>A0A848QK96_9SPHN</name>